<sequence length="479" mass="52479">MASIYSSLRTISSSITSSSSSLSHTSLPLSRTIHHSSSLCFATSINYCKHTSKLHFALFSHLSVSASGHRRVAAACALPSSSTSAAASDIENQSSPESLEESAVDMAGQQALREAVRRLAEEDLEEAAEKYNLEEELFSEVHYAQVNAFTDRPFSGNPAAVCYLPYERHDQWLQLVAREFNLSETAFLIKRRGGKKRSLEKEVDHTASSPALLQLDETGKKLKEFSKKVMPDDNEFDLRWFTPKVEVDLCGHATLASAHLMFSTGIVEGETIVFHTKSGVLKARKISGYDEEPVEVNQEESTAEKKKYPSGRGVVELDFPLVIASECDVSETARVSNSLGDVEIVWCGKTSLGDYLVEVPSSKDVEQIQPQFTDMINFSGRGGVIVTAPASRESPFDFISRFFCPKAGVPEDPVTGSAHCTLGPYWARKLGKNKLEAYQASERGGKLLVRVDEMEGRAYLEGAATLVMAGVLINTVETQ</sequence>
<dbReference type="Proteomes" id="UP001162992">
    <property type="component" value="Chromosome 17"/>
</dbReference>
<protein>
    <submittedName>
        <fullName evidence="1">Uncharacterized protein</fullName>
    </submittedName>
</protein>
<organism evidence="1 2">
    <name type="scientific">Diphasiastrum complanatum</name>
    <name type="common">Issler's clubmoss</name>
    <name type="synonym">Lycopodium complanatum</name>
    <dbReference type="NCBI Taxonomy" id="34168"/>
    <lineage>
        <taxon>Eukaryota</taxon>
        <taxon>Viridiplantae</taxon>
        <taxon>Streptophyta</taxon>
        <taxon>Embryophyta</taxon>
        <taxon>Tracheophyta</taxon>
        <taxon>Lycopodiopsida</taxon>
        <taxon>Lycopodiales</taxon>
        <taxon>Lycopodiaceae</taxon>
        <taxon>Lycopodioideae</taxon>
        <taxon>Diphasiastrum</taxon>
    </lineage>
</organism>
<evidence type="ECO:0000313" key="2">
    <source>
        <dbReference type="Proteomes" id="UP001162992"/>
    </source>
</evidence>
<proteinExistence type="predicted"/>
<accession>A0ACC2B456</accession>
<dbReference type="EMBL" id="CM055108">
    <property type="protein sequence ID" value="KAJ7524512.1"/>
    <property type="molecule type" value="Genomic_DNA"/>
</dbReference>
<comment type="caution">
    <text evidence="1">The sequence shown here is derived from an EMBL/GenBank/DDBJ whole genome shotgun (WGS) entry which is preliminary data.</text>
</comment>
<evidence type="ECO:0000313" key="1">
    <source>
        <dbReference type="EMBL" id="KAJ7524512.1"/>
    </source>
</evidence>
<gene>
    <name evidence="1" type="ORF">O6H91_17G008900</name>
</gene>
<reference evidence="2" key="1">
    <citation type="journal article" date="2024" name="Proc. Natl. Acad. Sci. U.S.A.">
        <title>Extraordinary preservation of gene collinearity over three hundred million years revealed in homosporous lycophytes.</title>
        <authorList>
            <person name="Li C."/>
            <person name="Wickell D."/>
            <person name="Kuo L.Y."/>
            <person name="Chen X."/>
            <person name="Nie B."/>
            <person name="Liao X."/>
            <person name="Peng D."/>
            <person name="Ji J."/>
            <person name="Jenkins J."/>
            <person name="Williams M."/>
            <person name="Shu S."/>
            <person name="Plott C."/>
            <person name="Barry K."/>
            <person name="Rajasekar S."/>
            <person name="Grimwood J."/>
            <person name="Han X."/>
            <person name="Sun S."/>
            <person name="Hou Z."/>
            <person name="He W."/>
            <person name="Dai G."/>
            <person name="Sun C."/>
            <person name="Schmutz J."/>
            <person name="Leebens-Mack J.H."/>
            <person name="Li F.W."/>
            <person name="Wang L."/>
        </authorList>
    </citation>
    <scope>NUCLEOTIDE SEQUENCE [LARGE SCALE GENOMIC DNA]</scope>
    <source>
        <strain evidence="2">cv. PW_Plant_1</strain>
    </source>
</reference>
<keyword evidence="2" id="KW-1185">Reference proteome</keyword>
<name>A0ACC2B456_DIPCM</name>